<evidence type="ECO:0000313" key="2">
    <source>
        <dbReference type="Proteomes" id="UP000597762"/>
    </source>
</evidence>
<dbReference type="AlphaFoldDB" id="A0A812AP07"/>
<comment type="caution">
    <text evidence="1">The sequence shown here is derived from an EMBL/GenBank/DDBJ whole genome shotgun (WGS) entry which is preliminary data.</text>
</comment>
<keyword evidence="2" id="KW-1185">Reference proteome</keyword>
<evidence type="ECO:0000313" key="1">
    <source>
        <dbReference type="EMBL" id="CAE1148858.1"/>
    </source>
</evidence>
<dbReference type="Proteomes" id="UP000597762">
    <property type="component" value="Unassembled WGS sequence"/>
</dbReference>
<dbReference type="EMBL" id="CAHIKZ030000071">
    <property type="protein sequence ID" value="CAE1148858.1"/>
    <property type="molecule type" value="Genomic_DNA"/>
</dbReference>
<sequence length="168" mass="19755">MLNCLHFRGSSAIMKLAEIFRRCENFNAAKDFLRERCILRRDIPRCNVCNRPMTEVKCGRGEELMWRCPSHKTNKLSLRDGSFLNHQGMSLQDFVMVVYVWALQISMTTATEMLGLSPPTMERTEKILRPYSSIQRGQSILCGYIFDKFFQKKNRQFFIWVGYKKQPP</sequence>
<reference evidence="1" key="1">
    <citation type="submission" date="2021-01" db="EMBL/GenBank/DDBJ databases">
        <authorList>
            <person name="Li R."/>
            <person name="Bekaert M."/>
        </authorList>
    </citation>
    <scope>NUCLEOTIDE SEQUENCE</scope>
    <source>
        <strain evidence="1">Farmed</strain>
    </source>
</reference>
<gene>
    <name evidence="1" type="ORF">SPHA_2557</name>
</gene>
<organism evidence="1 2">
    <name type="scientific">Acanthosepion pharaonis</name>
    <name type="common">Pharaoh cuttlefish</name>
    <name type="synonym">Sepia pharaonis</name>
    <dbReference type="NCBI Taxonomy" id="158019"/>
    <lineage>
        <taxon>Eukaryota</taxon>
        <taxon>Metazoa</taxon>
        <taxon>Spiralia</taxon>
        <taxon>Lophotrochozoa</taxon>
        <taxon>Mollusca</taxon>
        <taxon>Cephalopoda</taxon>
        <taxon>Coleoidea</taxon>
        <taxon>Decapodiformes</taxon>
        <taxon>Sepiida</taxon>
        <taxon>Sepiina</taxon>
        <taxon>Sepiidae</taxon>
        <taxon>Acanthosepion</taxon>
    </lineage>
</organism>
<protein>
    <submittedName>
        <fullName evidence="1">Uncharacterized protein</fullName>
    </submittedName>
</protein>
<accession>A0A812AP07</accession>
<name>A0A812AP07_ACAPH</name>
<proteinExistence type="predicted"/>
<dbReference type="OrthoDB" id="8061556at2759"/>